<dbReference type="OrthoDB" id="5497493at2"/>
<sequence>MNALRLHHLFSRALRASLATPLVLAGCGSSGGGVPVDGGVIDAGGPTSADLTGYSQVMCEGGAISLGGLTIAPAPDVIQLRNREKHPMAEPPLFWTWPVVSQGQPCATATDATACQAALEAADPSGGLHFNCGPVCSDYFFITTRGDEVKTYPTLEAVQGLLGTADTEQEAVLLAFAAGNRLSCTELKMGAVKTNADGTFNVIGHQGSTCGKDTALTQHVVKVFPSGEVREEARYVLQEGDPNCTVGRRPVGLQVAGACESMDVLGQYFAEAAHLEAASVHAFLRLREELALHGADAGLQDAARRSAVDEVLHTEVTGRIARRFGATPQRPVVAALPLRPLIDVALDNAVEGCVRETYGALLAHHQALHAQDAEVREAMVRIAVDETRHAGLSWDIDQWVRPRLSASEREELKEAQRQAVALLRSQLAVPPDAGLVTAAGLPTPEVALALLDTLEQELWA</sequence>
<protein>
    <submittedName>
        <fullName evidence="1">Ferritin-like domain-containing protein</fullName>
    </submittedName>
</protein>
<dbReference type="AlphaFoldDB" id="A0A3A8NHU3"/>
<dbReference type="CDD" id="cd00657">
    <property type="entry name" value="Ferritin_like"/>
    <property type="match status" value="1"/>
</dbReference>
<dbReference type="EMBL" id="RAWG01000124">
    <property type="protein sequence ID" value="RKH40725.1"/>
    <property type="molecule type" value="Genomic_DNA"/>
</dbReference>
<dbReference type="PROSITE" id="PS51257">
    <property type="entry name" value="PROKAR_LIPOPROTEIN"/>
    <property type="match status" value="1"/>
</dbReference>
<dbReference type="SUPFAM" id="SSF47240">
    <property type="entry name" value="Ferritin-like"/>
    <property type="match status" value="1"/>
</dbReference>
<comment type="caution">
    <text evidence="1">The sequence shown here is derived from an EMBL/GenBank/DDBJ whole genome shotgun (WGS) entry which is preliminary data.</text>
</comment>
<gene>
    <name evidence="1" type="ORF">D7X12_20065</name>
</gene>
<name>A0A3A8NHU3_9BACT</name>
<keyword evidence="2" id="KW-1185">Reference proteome</keyword>
<dbReference type="InterPro" id="IPR009078">
    <property type="entry name" value="Ferritin-like_SF"/>
</dbReference>
<evidence type="ECO:0000313" key="2">
    <source>
        <dbReference type="Proteomes" id="UP000273405"/>
    </source>
</evidence>
<reference evidence="2" key="1">
    <citation type="submission" date="2018-09" db="EMBL/GenBank/DDBJ databases">
        <authorList>
            <person name="Livingstone P.G."/>
            <person name="Whitworth D.E."/>
        </authorList>
    </citation>
    <scope>NUCLEOTIDE SEQUENCE [LARGE SCALE GENOMIC DNA]</scope>
    <source>
        <strain evidence="2">CA040B</strain>
    </source>
</reference>
<dbReference type="Proteomes" id="UP000273405">
    <property type="component" value="Unassembled WGS sequence"/>
</dbReference>
<accession>A0A3A8NHU3</accession>
<organism evidence="1 2">
    <name type="scientific">Corallococcus sicarius</name>
    <dbReference type="NCBI Taxonomy" id="2316726"/>
    <lineage>
        <taxon>Bacteria</taxon>
        <taxon>Pseudomonadati</taxon>
        <taxon>Myxococcota</taxon>
        <taxon>Myxococcia</taxon>
        <taxon>Myxococcales</taxon>
        <taxon>Cystobacterineae</taxon>
        <taxon>Myxococcaceae</taxon>
        <taxon>Corallococcus</taxon>
    </lineage>
</organism>
<proteinExistence type="predicted"/>
<dbReference type="RefSeq" id="WP_120626887.1">
    <property type="nucleotide sequence ID" value="NZ_RAWG01000124.1"/>
</dbReference>
<evidence type="ECO:0000313" key="1">
    <source>
        <dbReference type="EMBL" id="RKH40725.1"/>
    </source>
</evidence>